<evidence type="ECO:0000256" key="3">
    <source>
        <dbReference type="ARBA" id="ARBA00022695"/>
    </source>
</evidence>
<keyword evidence="6" id="KW-0378">Hydrolase</keyword>
<reference evidence="11" key="1">
    <citation type="journal article" date="2017" name="Front. Plant Sci.">
        <title>Climate Clever Clovers: New Paradigm to Reduce the Environmental Footprint of Ruminants by Breeding Low Methanogenic Forages Utilizing Haplotype Variation.</title>
        <authorList>
            <person name="Kaur P."/>
            <person name="Appels R."/>
            <person name="Bayer P.E."/>
            <person name="Keeble-Gagnere G."/>
            <person name="Wang J."/>
            <person name="Hirakawa H."/>
            <person name="Shirasawa K."/>
            <person name="Vercoe P."/>
            <person name="Stefanova K."/>
            <person name="Durmic Z."/>
            <person name="Nichols P."/>
            <person name="Revell C."/>
            <person name="Isobe S.N."/>
            <person name="Edwards D."/>
            <person name="Erskine W."/>
        </authorList>
    </citation>
    <scope>NUCLEOTIDE SEQUENCE [LARGE SCALE GENOMIC DNA]</scope>
    <source>
        <strain evidence="11">cv. Daliak</strain>
    </source>
</reference>
<gene>
    <name evidence="10" type="ORF">TSUD_376520</name>
</gene>
<dbReference type="InterPro" id="IPR046796">
    <property type="entry name" value="Transposase_32_dom"/>
</dbReference>
<dbReference type="Pfam" id="PF20167">
    <property type="entry name" value="Transposase_32"/>
    <property type="match status" value="1"/>
</dbReference>
<feature type="domain" description="Integrase catalytic" evidence="9">
    <location>
        <begin position="1465"/>
        <end position="1614"/>
    </location>
</feature>
<dbReference type="Pfam" id="PF17917">
    <property type="entry name" value="RT_RNaseH"/>
    <property type="match status" value="1"/>
</dbReference>
<feature type="compositionally biased region" description="Basic residues" evidence="8">
    <location>
        <begin position="21"/>
        <end position="37"/>
    </location>
</feature>
<sequence length="2204" mass="251028">MRRQVSADNLLFDPEIERTARRNNSKTRRKKQLAKQRKQQEGSSISISSTSSGAEEIMANIPEPQPDGNGGAMPCHNSPRRLAHLARPQRGARQPEMKTGLLQLLYANPFAGLPHEDPYNHLVKFYEIAGSLGTTAAEEEAVFMRMFPHSLIGQEKDWYLDQPTPVMTNWNVSRIITWERYKSMLRKCPNHGFDELTQIHIFRNGLLQQIKLLLDATAGGSLLSLSAADATAIIEKMALSDRQGDYNRNPVHRKAGILELDTSDAVLAQNKLLTNTVDQLSKQMARMISLQEETGKAKQVAFCELCTGDHATGHCPPAKEEVNFMGNQPRQNQYQNNAGYQRNNNANYGQGWRQDAGSSNRQRQYESFNQPPPTNNQNSSLEETMKKFMEQQHKFQQDVQIYQRGNNAVLRNLETQIGQIARQVASNNNQPGSFAANTEPNPKEQCKSIMTRSGKEIGVGIGDNLRTEKAVVDAREKEEEKFEEKCEKEERNKGVLVENENEKNECEGEANGEKEVNTRKLKDKKNMQKNPTTQHLPYPQISLPFSEALEQMPTYAKFMKEILTKKRSINEEETVQLDASCSAIIQRTLPTKEKDPGRVTLPVTIGNVNVGKALIDLGSSINLIPLSVIERIGGLEIRGTRMTLQLADKTIKRPSGIAEDVLVKVDKFMFPKDFVVMDIEEDDDVPLILGRSFMKTARMMIDIDDGVMKVRVQDEEVSFDLWEAMKHPKEKNVCCKLDATEEAILDVRIQMDNRSTLEQALTEAFNELDPEKENEIEEFLKKLDEFDEVPLLETKREELKINSNEPKPEEVNLELKTLPSHLKYAFLEEDDKKPVIISNSLSTQEERKLVDVLKANKEAIGWVLSDLKGISPSYCMHNIMMEEDYKPVAQPQRRLNPTMKEVVRKEVIKLLEAEMIYPISDSAWVSPVQVVPKKGGMTVITNDKNELIPSRTVTGWRMCIDYRRLNKATRKDHFPLPFMDQMLERLSGQEFYCFLDGYSGYNQITVNPEDQEKTAFTCPFGIFAYRRMPFGLCNAPATFQRCMQAIFSDLIEKCIEVFMDDFSVFGPSFDSCLKNLDTVLKRCVETNLVLNWEKCHFMVTEGIVLGHKISSKGIEVDKAKIEVIEKLPPPVNVKGIRSFLGHAGFYRRFIKDFSKIAKPLSNLLNKDKSFNFDHSCLIAFNDLKERLVTAPIIIAPDWSPHFELMCDASDYVVGAVLGQRKNKVFHAIHYASKVLNEAQINYATTEKELLAIVYALEKFRSYLIGSKIVVYTDHAAIKYLITKADSKPRLIRWMLLLQEFDLEIKDKKGTENLVADHLSRLVNNEVTKHEHEVREEFPDEKLLMMQERPWFADMANYKASGLIPEDFNWHQKKKFLREANQYVWDDPYLFKIGADNLLRRCATTEEAASILWHCHNSPYGGHYNGERTAEKVLQSGFFWPTLFRDAHQHAKRCNNCQMTGGISRRNEMPLQNILVVEVFDCWGIDFVGPFPSSFSNEYILVAVDYVSKWVEAIASPKADGKTVIKFLKKNIFTRFGTPRVLISDGGHKVASPYHPQTNGQAEVSNREIKRILEKTVSTSRKDWSSKLDEALWAYRTAFKSPIGLTPFQMVYGKACHLPVELEHKAYWALKFLNFDPSTSGEKRKLQLHELEEMHTQAYESSKLYKEKVKGYHDKRIFNKAFKPGQMVLLFNSRLKLFPGKLKSKWSGPFRIKEVKPYGAIVLEDPQTKDTWTVNGQSEQGQLPVLVASSDHSSPLATMPLFFIFDFCSNGIWSNHIQYIMAPRKAVNKGKKKQTTGGSSSRVNFDATRLTRTGDFERFTEMIEERGWVDLARPADAINFDLVREFYANAMPLDDEDPVTFKTMVRGREIRFDRDAINDFLGQPSQLPPDTYCAFTMSVAQGNWDVAALTQSLLRPGHQLIWNTQKTRPVRAKKDDLTIYSQLLLHFTLHNVMPRSHTSDGTMKALQFMYYMQNNLEIDIARVIASEMRDMVVTGLRTTKMKNNAALGFPGLIMGLIYEQTRMTFPPEINLTLKEFDDEEARRVCKYRHTTIFIDPAGGQSSAPPPTFPNTFPNTFPSTGYPSMDSTTFHNMVTYNWDLHDAGFRAMQAVHQSIYNTQVLQPVMSPDQFRSYVQWPEDRPFIPGGGSSSGAGTNVGGGTDTDIDDDTTLREMMNRNPVGNRDGNNNEDIEMDDEEEATASGSDDE</sequence>
<dbReference type="EMBL" id="DF973922">
    <property type="protein sequence ID" value="GAU42523.1"/>
    <property type="molecule type" value="Genomic_DNA"/>
</dbReference>
<evidence type="ECO:0000256" key="8">
    <source>
        <dbReference type="SAM" id="MobiDB-lite"/>
    </source>
</evidence>
<dbReference type="CDD" id="cd09274">
    <property type="entry name" value="RNase_HI_RT_Ty3"/>
    <property type="match status" value="1"/>
</dbReference>
<dbReference type="FunFam" id="3.10.20.370:FF:000001">
    <property type="entry name" value="Retrovirus-related Pol polyprotein from transposon 17.6-like protein"/>
    <property type="match status" value="1"/>
</dbReference>
<feature type="compositionally biased region" description="Low complexity" evidence="8">
    <location>
        <begin position="43"/>
        <end position="52"/>
    </location>
</feature>
<dbReference type="InterPro" id="IPR036397">
    <property type="entry name" value="RNaseH_sf"/>
</dbReference>
<evidence type="ECO:0000256" key="5">
    <source>
        <dbReference type="ARBA" id="ARBA00022759"/>
    </source>
</evidence>
<evidence type="ECO:0000313" key="10">
    <source>
        <dbReference type="EMBL" id="GAU42523.1"/>
    </source>
</evidence>
<dbReference type="PANTHER" id="PTHR37984">
    <property type="entry name" value="PROTEIN CBG26694"/>
    <property type="match status" value="1"/>
</dbReference>
<dbReference type="InterPro" id="IPR001584">
    <property type="entry name" value="Integrase_cat-core"/>
</dbReference>
<evidence type="ECO:0000256" key="2">
    <source>
        <dbReference type="ARBA" id="ARBA00022679"/>
    </source>
</evidence>
<dbReference type="InterPro" id="IPR041373">
    <property type="entry name" value="RT_RNaseH"/>
</dbReference>
<dbReference type="PROSITE" id="PS50994">
    <property type="entry name" value="INTEGRASE"/>
    <property type="match status" value="1"/>
</dbReference>
<feature type="compositionally biased region" description="Gly residues" evidence="8">
    <location>
        <begin position="2142"/>
        <end position="2158"/>
    </location>
</feature>
<dbReference type="SUPFAM" id="SSF56672">
    <property type="entry name" value="DNA/RNA polymerases"/>
    <property type="match status" value="1"/>
</dbReference>
<dbReference type="Gene3D" id="1.10.340.70">
    <property type="match status" value="1"/>
</dbReference>
<dbReference type="Gene3D" id="3.30.420.10">
    <property type="entry name" value="Ribonuclease H-like superfamily/Ribonuclease H"/>
    <property type="match status" value="1"/>
</dbReference>
<dbReference type="GO" id="GO:0016787">
    <property type="term" value="F:hydrolase activity"/>
    <property type="evidence" value="ECO:0007669"/>
    <property type="project" value="UniProtKB-KW"/>
</dbReference>
<keyword evidence="2" id="KW-0808">Transferase</keyword>
<proteinExistence type="predicted"/>
<dbReference type="Proteomes" id="UP000242715">
    <property type="component" value="Unassembled WGS sequence"/>
</dbReference>
<dbReference type="Gene3D" id="3.30.70.270">
    <property type="match status" value="2"/>
</dbReference>
<keyword evidence="3" id="KW-0548">Nucleotidyltransferase</keyword>
<feature type="compositionally biased region" description="Low complexity" evidence="8">
    <location>
        <begin position="330"/>
        <end position="351"/>
    </location>
</feature>
<dbReference type="InterPro" id="IPR050951">
    <property type="entry name" value="Retrovirus_Pol_polyprotein"/>
</dbReference>
<keyword evidence="5" id="KW-0255">Endonuclease</keyword>
<dbReference type="Gene3D" id="3.10.10.10">
    <property type="entry name" value="HIV Type 1 Reverse Transcriptase, subunit A, domain 1"/>
    <property type="match status" value="1"/>
</dbReference>
<evidence type="ECO:0000256" key="6">
    <source>
        <dbReference type="ARBA" id="ARBA00022801"/>
    </source>
</evidence>
<dbReference type="CDD" id="cd00303">
    <property type="entry name" value="retropepsin_like"/>
    <property type="match status" value="1"/>
</dbReference>
<dbReference type="InterPro" id="IPR021109">
    <property type="entry name" value="Peptidase_aspartic_dom_sf"/>
</dbReference>
<feature type="region of interest" description="Disordered" evidence="8">
    <location>
        <begin position="1"/>
        <end position="79"/>
    </location>
</feature>
<dbReference type="GO" id="GO:0004519">
    <property type="term" value="F:endonuclease activity"/>
    <property type="evidence" value="ECO:0007669"/>
    <property type="project" value="UniProtKB-KW"/>
</dbReference>
<dbReference type="Gene3D" id="2.40.70.10">
    <property type="entry name" value="Acid Proteases"/>
    <property type="match status" value="1"/>
</dbReference>
<dbReference type="InterPro" id="IPR043502">
    <property type="entry name" value="DNA/RNA_pol_sf"/>
</dbReference>
<dbReference type="InterPro" id="IPR000477">
    <property type="entry name" value="RT_dom"/>
</dbReference>
<dbReference type="InterPro" id="IPR043128">
    <property type="entry name" value="Rev_trsase/Diguanyl_cyclase"/>
</dbReference>
<dbReference type="Pfam" id="PF13650">
    <property type="entry name" value="Asp_protease_2"/>
    <property type="match status" value="1"/>
</dbReference>
<name>A0A2Z6NKM8_TRISU</name>
<keyword evidence="11" id="KW-1185">Reference proteome</keyword>
<dbReference type="EC" id="2.7.7.49" evidence="1"/>
<accession>A0A2Z6NKM8</accession>
<evidence type="ECO:0000313" key="11">
    <source>
        <dbReference type="Proteomes" id="UP000242715"/>
    </source>
</evidence>
<dbReference type="GO" id="GO:0003676">
    <property type="term" value="F:nucleic acid binding"/>
    <property type="evidence" value="ECO:0007669"/>
    <property type="project" value="InterPro"/>
</dbReference>
<dbReference type="InterPro" id="IPR041588">
    <property type="entry name" value="Integrase_H2C2"/>
</dbReference>
<evidence type="ECO:0000259" key="9">
    <source>
        <dbReference type="PROSITE" id="PS50994"/>
    </source>
</evidence>
<feature type="region of interest" description="Disordered" evidence="8">
    <location>
        <begin position="2138"/>
        <end position="2204"/>
    </location>
</feature>
<dbReference type="SUPFAM" id="SSF53098">
    <property type="entry name" value="Ribonuclease H-like"/>
    <property type="match status" value="1"/>
</dbReference>
<dbReference type="Pfam" id="PF00665">
    <property type="entry name" value="rve"/>
    <property type="match status" value="1"/>
</dbReference>
<keyword evidence="4" id="KW-0540">Nuclease</keyword>
<dbReference type="CDD" id="cd01647">
    <property type="entry name" value="RT_LTR"/>
    <property type="match status" value="1"/>
</dbReference>
<keyword evidence="7" id="KW-0695">RNA-directed DNA polymerase</keyword>
<feature type="region of interest" description="Disordered" evidence="8">
    <location>
        <begin position="329"/>
        <end position="379"/>
    </location>
</feature>
<protein>
    <recommendedName>
        <fullName evidence="1">RNA-directed DNA polymerase</fullName>
        <ecNumber evidence="1">2.7.7.49</ecNumber>
    </recommendedName>
</protein>
<dbReference type="GO" id="GO:0015074">
    <property type="term" value="P:DNA integration"/>
    <property type="evidence" value="ECO:0007669"/>
    <property type="project" value="InterPro"/>
</dbReference>
<dbReference type="PANTHER" id="PTHR37984:SF5">
    <property type="entry name" value="PROTEIN NYNRIN-LIKE"/>
    <property type="match status" value="1"/>
</dbReference>
<dbReference type="FunFam" id="3.30.70.270:FF:000020">
    <property type="entry name" value="Transposon Tf2-6 polyprotein-like Protein"/>
    <property type="match status" value="1"/>
</dbReference>
<evidence type="ECO:0000256" key="4">
    <source>
        <dbReference type="ARBA" id="ARBA00022722"/>
    </source>
</evidence>
<feature type="compositionally biased region" description="Acidic residues" evidence="8">
    <location>
        <begin position="2184"/>
        <end position="2204"/>
    </location>
</feature>
<evidence type="ECO:0000256" key="1">
    <source>
        <dbReference type="ARBA" id="ARBA00012493"/>
    </source>
</evidence>
<dbReference type="Pfam" id="PF17921">
    <property type="entry name" value="Integrase_H2C2"/>
    <property type="match status" value="1"/>
</dbReference>
<dbReference type="Pfam" id="PF00078">
    <property type="entry name" value="RVT_1"/>
    <property type="match status" value="1"/>
</dbReference>
<dbReference type="GO" id="GO:0003964">
    <property type="term" value="F:RNA-directed DNA polymerase activity"/>
    <property type="evidence" value="ECO:0007669"/>
    <property type="project" value="UniProtKB-KW"/>
</dbReference>
<dbReference type="OrthoDB" id="1440532at2759"/>
<evidence type="ECO:0000256" key="7">
    <source>
        <dbReference type="ARBA" id="ARBA00022918"/>
    </source>
</evidence>
<organism evidence="10 11">
    <name type="scientific">Trifolium subterraneum</name>
    <name type="common">Subterranean clover</name>
    <dbReference type="NCBI Taxonomy" id="3900"/>
    <lineage>
        <taxon>Eukaryota</taxon>
        <taxon>Viridiplantae</taxon>
        <taxon>Streptophyta</taxon>
        <taxon>Embryophyta</taxon>
        <taxon>Tracheophyta</taxon>
        <taxon>Spermatophyta</taxon>
        <taxon>Magnoliopsida</taxon>
        <taxon>eudicotyledons</taxon>
        <taxon>Gunneridae</taxon>
        <taxon>Pentapetalae</taxon>
        <taxon>rosids</taxon>
        <taxon>fabids</taxon>
        <taxon>Fabales</taxon>
        <taxon>Fabaceae</taxon>
        <taxon>Papilionoideae</taxon>
        <taxon>50 kb inversion clade</taxon>
        <taxon>NPAAA clade</taxon>
        <taxon>Hologalegina</taxon>
        <taxon>IRL clade</taxon>
        <taxon>Trifolieae</taxon>
        <taxon>Trifolium</taxon>
    </lineage>
</organism>
<feature type="compositionally biased region" description="Polar residues" evidence="8">
    <location>
        <begin position="356"/>
        <end position="368"/>
    </location>
</feature>
<dbReference type="InterPro" id="IPR012337">
    <property type="entry name" value="RNaseH-like_sf"/>
</dbReference>